<name>A0A7J7NL20_9MAGN</name>
<keyword evidence="2" id="KW-0067">ATP-binding</keyword>
<reference evidence="11 12" key="1">
    <citation type="journal article" date="2020" name="IScience">
        <title>Genome Sequencing of the Endangered Kingdonia uniflora (Circaeasteraceae, Ranunculales) Reveals Potential Mechanisms of Evolutionary Specialization.</title>
        <authorList>
            <person name="Sun Y."/>
            <person name="Deng T."/>
            <person name="Zhang A."/>
            <person name="Moore M.J."/>
            <person name="Landis J.B."/>
            <person name="Lin N."/>
            <person name="Zhang H."/>
            <person name="Zhang X."/>
            <person name="Huang J."/>
            <person name="Zhang X."/>
            <person name="Sun H."/>
            <person name="Wang H."/>
        </authorList>
    </citation>
    <scope>NUCLEOTIDE SEQUENCE [LARGE SCALE GENOMIC DNA]</scope>
    <source>
        <strain evidence="11">TB1705</strain>
        <tissue evidence="11">Leaf</tissue>
    </source>
</reference>
<keyword evidence="12" id="KW-1185">Reference proteome</keyword>
<evidence type="ECO:0000313" key="11">
    <source>
        <dbReference type="EMBL" id="KAF6167642.1"/>
    </source>
</evidence>
<proteinExistence type="inferred from homology"/>
<dbReference type="PANTHER" id="PTHR13140">
    <property type="entry name" value="MYOSIN"/>
    <property type="match status" value="1"/>
</dbReference>
<feature type="compositionally biased region" description="Basic and acidic residues" evidence="8">
    <location>
        <begin position="68"/>
        <end position="97"/>
    </location>
</feature>
<dbReference type="GO" id="GO:0007015">
    <property type="term" value="P:actin filament organization"/>
    <property type="evidence" value="ECO:0007669"/>
    <property type="project" value="TreeGrafter"/>
</dbReference>
<evidence type="ECO:0000313" key="12">
    <source>
        <dbReference type="Proteomes" id="UP000541444"/>
    </source>
</evidence>
<organism evidence="11 12">
    <name type="scientific">Kingdonia uniflora</name>
    <dbReference type="NCBI Taxonomy" id="39325"/>
    <lineage>
        <taxon>Eukaryota</taxon>
        <taxon>Viridiplantae</taxon>
        <taxon>Streptophyta</taxon>
        <taxon>Embryophyta</taxon>
        <taxon>Tracheophyta</taxon>
        <taxon>Spermatophyta</taxon>
        <taxon>Magnoliopsida</taxon>
        <taxon>Ranunculales</taxon>
        <taxon>Circaeasteraceae</taxon>
        <taxon>Kingdonia</taxon>
    </lineage>
</organism>
<sequence>MVSAMSPLGATRSSLEEMLDSIRRREERPRDVPPALPVRPVSKARLPSARRTLPVNFKVGDSGPAKELGSHSGEKEVKKRDQKLVKGDEGGGFESRKMSKGDVELLAESPYAKKGERNGYDEVLGKRRNLGCVDASSLVPESVEESEWADSIDYVLKKKLRVWCQLPNGEWESGKIQSNSGEDAILLLSDGKLVTVPTGNLLPANPDVLEGVDDLIQLSYLNEPSVLYNLQYRYSHDMIYTKAGPVLVAINPFKDVHIYGTEFLKGYREKVLDSPHVYAIADTAFSEMMRGE</sequence>
<evidence type="ECO:0000259" key="9">
    <source>
        <dbReference type="PROSITE" id="PS51456"/>
    </source>
</evidence>
<dbReference type="InterPro" id="IPR027417">
    <property type="entry name" value="P-loop_NTPase"/>
</dbReference>
<gene>
    <name evidence="11" type="ORF">GIB67_031225</name>
</gene>
<dbReference type="PROSITE" id="PS51844">
    <property type="entry name" value="SH3_LIKE"/>
    <property type="match status" value="1"/>
</dbReference>
<dbReference type="GO" id="GO:0005524">
    <property type="term" value="F:ATP binding"/>
    <property type="evidence" value="ECO:0007669"/>
    <property type="project" value="UniProtKB-KW"/>
</dbReference>
<dbReference type="Pfam" id="PF00063">
    <property type="entry name" value="Myosin_head"/>
    <property type="match status" value="1"/>
</dbReference>
<evidence type="ECO:0000256" key="8">
    <source>
        <dbReference type="SAM" id="MobiDB-lite"/>
    </source>
</evidence>
<evidence type="ECO:0000256" key="5">
    <source>
        <dbReference type="ARBA" id="ARBA00023175"/>
    </source>
</evidence>
<dbReference type="GO" id="GO:0005737">
    <property type="term" value="C:cytoplasm"/>
    <property type="evidence" value="ECO:0007669"/>
    <property type="project" value="TreeGrafter"/>
</dbReference>
<dbReference type="EMBL" id="JACGCM010000723">
    <property type="protein sequence ID" value="KAF6167642.1"/>
    <property type="molecule type" value="Genomic_DNA"/>
</dbReference>
<dbReference type="PROSITE" id="PS51456">
    <property type="entry name" value="MYOSIN_MOTOR"/>
    <property type="match status" value="1"/>
</dbReference>
<dbReference type="AlphaFoldDB" id="A0A7J7NL20"/>
<dbReference type="InterPro" id="IPR057535">
    <property type="entry name" value="MYO1-3_N_SH3"/>
</dbReference>
<evidence type="ECO:0000256" key="3">
    <source>
        <dbReference type="ARBA" id="ARBA00022860"/>
    </source>
</evidence>
<dbReference type="SUPFAM" id="SSF52540">
    <property type="entry name" value="P-loop containing nucleoside triphosphate hydrolases"/>
    <property type="match status" value="1"/>
</dbReference>
<accession>A0A7J7NL20</accession>
<dbReference type="InterPro" id="IPR036961">
    <property type="entry name" value="Kinesin_motor_dom_sf"/>
</dbReference>
<dbReference type="InterPro" id="IPR004009">
    <property type="entry name" value="SH3_Myosin"/>
</dbReference>
<keyword evidence="5" id="KW-0505">Motor protein</keyword>
<dbReference type="Pfam" id="PF25369">
    <property type="entry name" value="SH3_VIII-1_N"/>
    <property type="match status" value="1"/>
</dbReference>
<dbReference type="GO" id="GO:0016020">
    <property type="term" value="C:membrane"/>
    <property type="evidence" value="ECO:0007669"/>
    <property type="project" value="TreeGrafter"/>
</dbReference>
<dbReference type="OrthoDB" id="6108017at2759"/>
<dbReference type="PANTHER" id="PTHR13140:SF706">
    <property type="entry name" value="DILUTE CLASS UNCONVENTIONAL MYOSIN, ISOFORM C"/>
    <property type="match status" value="1"/>
</dbReference>
<evidence type="ECO:0000259" key="10">
    <source>
        <dbReference type="PROSITE" id="PS51844"/>
    </source>
</evidence>
<protein>
    <submittedName>
        <fullName evidence="11">Uncharacterized protein</fullName>
    </submittedName>
</protein>
<comment type="caution">
    <text evidence="11">The sequence shown here is derived from an EMBL/GenBank/DDBJ whole genome shotgun (WGS) entry which is preliminary data.</text>
</comment>
<keyword evidence="4 7" id="KW-0518">Myosin</keyword>
<dbReference type="GO" id="GO:0051015">
    <property type="term" value="F:actin filament binding"/>
    <property type="evidence" value="ECO:0007669"/>
    <property type="project" value="TreeGrafter"/>
</dbReference>
<feature type="domain" description="Myosin N-terminal SH3-like" evidence="10">
    <location>
        <begin position="157"/>
        <end position="206"/>
    </location>
</feature>
<evidence type="ECO:0000256" key="7">
    <source>
        <dbReference type="PROSITE-ProRule" id="PRU00782"/>
    </source>
</evidence>
<evidence type="ECO:0000256" key="2">
    <source>
        <dbReference type="ARBA" id="ARBA00022840"/>
    </source>
</evidence>
<comment type="caution">
    <text evidence="7">Lacks conserved residue(s) required for the propagation of feature annotation.</text>
</comment>
<comment type="similarity">
    <text evidence="7">Belongs to the TRAFAC class myosin-kinesin ATPase superfamily. Myosin family.</text>
</comment>
<keyword evidence="3" id="KW-0112">Calmodulin-binding</keyword>
<evidence type="ECO:0000256" key="1">
    <source>
        <dbReference type="ARBA" id="ARBA00022741"/>
    </source>
</evidence>
<dbReference type="InterPro" id="IPR001609">
    <property type="entry name" value="Myosin_head_motor_dom-like"/>
</dbReference>
<feature type="compositionally biased region" description="Basic and acidic residues" evidence="8">
    <location>
        <begin position="20"/>
        <end position="31"/>
    </location>
</feature>
<feature type="region of interest" description="Disordered" evidence="8">
    <location>
        <begin position="1"/>
        <end position="97"/>
    </location>
</feature>
<evidence type="ECO:0000256" key="4">
    <source>
        <dbReference type="ARBA" id="ARBA00023123"/>
    </source>
</evidence>
<feature type="domain" description="Myosin motor" evidence="9">
    <location>
        <begin position="210"/>
        <end position="292"/>
    </location>
</feature>
<evidence type="ECO:0000256" key="6">
    <source>
        <dbReference type="ARBA" id="ARBA00023203"/>
    </source>
</evidence>
<dbReference type="GO" id="GO:0005516">
    <property type="term" value="F:calmodulin binding"/>
    <property type="evidence" value="ECO:0007669"/>
    <property type="project" value="UniProtKB-KW"/>
</dbReference>
<keyword evidence="1" id="KW-0547">Nucleotide-binding</keyword>
<dbReference type="GO" id="GO:0000146">
    <property type="term" value="F:microfilament motor activity"/>
    <property type="evidence" value="ECO:0007669"/>
    <property type="project" value="TreeGrafter"/>
</dbReference>
<dbReference type="Proteomes" id="UP000541444">
    <property type="component" value="Unassembled WGS sequence"/>
</dbReference>
<keyword evidence="6 7" id="KW-0009">Actin-binding</keyword>
<dbReference type="GO" id="GO:0016459">
    <property type="term" value="C:myosin complex"/>
    <property type="evidence" value="ECO:0007669"/>
    <property type="project" value="UniProtKB-KW"/>
</dbReference>
<dbReference type="Gene3D" id="3.40.850.10">
    <property type="entry name" value="Kinesin motor domain"/>
    <property type="match status" value="1"/>
</dbReference>